<name>A0A1Z5SRY2_HORWE</name>
<dbReference type="AlphaFoldDB" id="A0A1Z5SRY2"/>
<dbReference type="SUPFAM" id="SSF53474">
    <property type="entry name" value="alpha/beta-Hydrolases"/>
    <property type="match status" value="1"/>
</dbReference>
<evidence type="ECO:0000313" key="5">
    <source>
        <dbReference type="EMBL" id="OTA23584.1"/>
    </source>
</evidence>
<dbReference type="InterPro" id="IPR000073">
    <property type="entry name" value="AB_hydrolase_1"/>
</dbReference>
<dbReference type="Pfam" id="PF00561">
    <property type="entry name" value="Abhydrolase_1"/>
    <property type="match status" value="1"/>
</dbReference>
<protein>
    <recommendedName>
        <fullName evidence="4">AB hydrolase-1 domain-containing protein</fullName>
    </recommendedName>
</protein>
<accession>A0A1Z5SRY2</accession>
<feature type="domain" description="AB hydrolase-1" evidence="4">
    <location>
        <begin position="62"/>
        <end position="324"/>
    </location>
</feature>
<dbReference type="EMBL" id="MUNK01000288">
    <property type="protein sequence ID" value="OTA23584.1"/>
    <property type="molecule type" value="Genomic_DNA"/>
</dbReference>
<dbReference type="InParanoid" id="A0A1Z5SRY2"/>
<dbReference type="OrthoDB" id="408373at2759"/>
<dbReference type="InterPro" id="IPR029058">
    <property type="entry name" value="AB_hydrolase_fold"/>
</dbReference>
<comment type="similarity">
    <text evidence="2">Belongs to the AB hydrolase superfamily. Epoxide hydrolase family.</text>
</comment>
<dbReference type="STRING" id="1157616.A0A1Z5SRY2"/>
<evidence type="ECO:0000313" key="6">
    <source>
        <dbReference type="Proteomes" id="UP000194280"/>
    </source>
</evidence>
<comment type="caution">
    <text evidence="5">The sequence shown here is derived from an EMBL/GenBank/DDBJ whole genome shotgun (WGS) entry which is preliminary data.</text>
</comment>
<dbReference type="VEuPathDB" id="FungiDB:BTJ68_13002"/>
<sequence length="349" mass="39781">MPLDKIKPNDPRVQSQFAQLNGRRWRKSFPPRPNPSTQTHADNKPLRLPRRHPSGEVKGTCVLVHGFPDLSLAWKYQIPMLLAQGLRCIALDCTGYGQTGFSPDLKDYTFRTHADAIAELARQQGISQIILGGHDWGGAVVYRVAQFYPDLVSHVFSVATPYFPVTPEYRSVEELVKGGLDVFGYQLQWGRRRKDSEISEWGLRRQGAEWKPFMSPQEGVDLSLVEKEEFGKTPLLDDEDMDFYVQQFTKTGFEGPCNWYRTRRLNWEQDQNIPAATQNHLPQPVLFIQAKYDGILIPKLSQGMEKAIPNLTRAEVPASHWALWHTPEQTNDTIQKWIEGVVLGGKSKL</sequence>
<dbReference type="PANTHER" id="PTHR43329">
    <property type="entry name" value="EPOXIDE HYDROLASE"/>
    <property type="match status" value="1"/>
</dbReference>
<feature type="region of interest" description="Disordered" evidence="3">
    <location>
        <begin position="19"/>
        <end position="53"/>
    </location>
</feature>
<gene>
    <name evidence="5" type="ORF">BTJ68_13002</name>
</gene>
<proteinExistence type="inferred from homology"/>
<evidence type="ECO:0000256" key="3">
    <source>
        <dbReference type="SAM" id="MobiDB-lite"/>
    </source>
</evidence>
<dbReference type="Gene3D" id="3.40.50.1820">
    <property type="entry name" value="alpha/beta hydrolase"/>
    <property type="match status" value="1"/>
</dbReference>
<organism evidence="5 6">
    <name type="scientific">Hortaea werneckii EXF-2000</name>
    <dbReference type="NCBI Taxonomy" id="1157616"/>
    <lineage>
        <taxon>Eukaryota</taxon>
        <taxon>Fungi</taxon>
        <taxon>Dikarya</taxon>
        <taxon>Ascomycota</taxon>
        <taxon>Pezizomycotina</taxon>
        <taxon>Dothideomycetes</taxon>
        <taxon>Dothideomycetidae</taxon>
        <taxon>Mycosphaerellales</taxon>
        <taxon>Teratosphaeriaceae</taxon>
        <taxon>Hortaea</taxon>
    </lineage>
</organism>
<keyword evidence="6" id="KW-1185">Reference proteome</keyword>
<dbReference type="Proteomes" id="UP000194280">
    <property type="component" value="Unassembled WGS sequence"/>
</dbReference>
<reference evidence="5 6" key="1">
    <citation type="submission" date="2017-01" db="EMBL/GenBank/DDBJ databases">
        <title>The recent genome duplication of the halophilic yeast Hortaea werneckii: insights from long-read sequencing.</title>
        <authorList>
            <person name="Sinha S."/>
            <person name="Flibotte S."/>
            <person name="Neira M."/>
            <person name="Lenassi M."/>
            <person name="Gostincar C."/>
            <person name="Stajich J.E."/>
            <person name="Nislow C.E."/>
        </authorList>
    </citation>
    <scope>NUCLEOTIDE SEQUENCE [LARGE SCALE GENOMIC DNA]</scope>
    <source>
        <strain evidence="5 6">EXF-2000</strain>
    </source>
</reference>
<evidence type="ECO:0000256" key="2">
    <source>
        <dbReference type="ARBA" id="ARBA00038334"/>
    </source>
</evidence>
<keyword evidence="1" id="KW-0378">Hydrolase</keyword>
<evidence type="ECO:0000256" key="1">
    <source>
        <dbReference type="ARBA" id="ARBA00022801"/>
    </source>
</evidence>
<dbReference type="GO" id="GO:0016787">
    <property type="term" value="F:hydrolase activity"/>
    <property type="evidence" value="ECO:0007669"/>
    <property type="project" value="UniProtKB-KW"/>
</dbReference>
<dbReference type="InterPro" id="IPR000639">
    <property type="entry name" value="Epox_hydrolase-like"/>
</dbReference>
<evidence type="ECO:0000259" key="4">
    <source>
        <dbReference type="Pfam" id="PF00561"/>
    </source>
</evidence>
<dbReference type="PRINTS" id="PR00412">
    <property type="entry name" value="EPOXHYDRLASE"/>
</dbReference>